<keyword evidence="2" id="KW-0732">Signal</keyword>
<dbReference type="CTD" id="100379474"/>
<dbReference type="OrthoDB" id="7490542at2759"/>
<evidence type="ECO:0000313" key="3">
    <source>
        <dbReference type="Proteomes" id="UP000504629"/>
    </source>
</evidence>
<dbReference type="RefSeq" id="XP_028038974.1">
    <property type="nucleotide sequence ID" value="XM_028183173.1"/>
</dbReference>
<feature type="region of interest" description="Disordered" evidence="1">
    <location>
        <begin position="386"/>
        <end position="417"/>
    </location>
</feature>
<sequence length="417" mass="44977">MLHQVIIALAVFTYVDGSGIGHAPATGPVVTSASSQYFERTFNRLVAAPPQVLVPAPAPPPPAVVPVPQPNQVFIPAPAPPPVVLQGQPPPVLASPPQQFIHVPQQQPVFTPQHAVFVSPVPNNTPAPANPVQPTPDATQQPNVAIAVATAHAAAPVATILLPPYPFGFPPGFGYIQPEQPVNVPEEKPKETTTPVPTTRITEATTTVREPETTPVPSNSDNSFVQALPSNENVNFKQYGMPLPQPQLPQFQGCKRCNGVLPQRQPLPQAEATGQSSSTTTPVRPWPQQPKPQGWSQHVHYPIKDAPQTLKTSVEVVPIPLAYIAPPPATRQQPHRHIKIIKHIYGFAAEPSSKVIIREVPTSLRIRQVKRPAHTYGHKAAIATRSVLSQNQKPLNKNAEPTTFRPLSGTHQKPPKV</sequence>
<gene>
    <name evidence="4" type="primary">LOC114249554</name>
</gene>
<proteinExistence type="predicted"/>
<feature type="signal peptide" evidence="2">
    <location>
        <begin position="1"/>
        <end position="17"/>
    </location>
</feature>
<evidence type="ECO:0000256" key="2">
    <source>
        <dbReference type="SAM" id="SignalP"/>
    </source>
</evidence>
<feature type="compositionally biased region" description="Polar residues" evidence="1">
    <location>
        <begin position="386"/>
        <end position="401"/>
    </location>
</feature>
<reference evidence="4" key="1">
    <citation type="submission" date="2025-08" db="UniProtKB">
        <authorList>
            <consortium name="RefSeq"/>
        </authorList>
    </citation>
    <scope>IDENTIFICATION</scope>
    <source>
        <tissue evidence="4">Silk gland</tissue>
    </source>
</reference>
<evidence type="ECO:0000256" key="1">
    <source>
        <dbReference type="SAM" id="MobiDB-lite"/>
    </source>
</evidence>
<dbReference type="AlphaFoldDB" id="A0A6J2KFG7"/>
<feature type="chain" id="PRO_5026762123" evidence="2">
    <location>
        <begin position="18"/>
        <end position="417"/>
    </location>
</feature>
<dbReference type="Proteomes" id="UP000504629">
    <property type="component" value="Unplaced"/>
</dbReference>
<organism evidence="3 4">
    <name type="scientific">Bombyx mandarina</name>
    <name type="common">Wild silk moth</name>
    <name type="synonym">Wild silkworm</name>
    <dbReference type="NCBI Taxonomy" id="7092"/>
    <lineage>
        <taxon>Eukaryota</taxon>
        <taxon>Metazoa</taxon>
        <taxon>Ecdysozoa</taxon>
        <taxon>Arthropoda</taxon>
        <taxon>Hexapoda</taxon>
        <taxon>Insecta</taxon>
        <taxon>Pterygota</taxon>
        <taxon>Neoptera</taxon>
        <taxon>Endopterygota</taxon>
        <taxon>Lepidoptera</taxon>
        <taxon>Glossata</taxon>
        <taxon>Ditrysia</taxon>
        <taxon>Bombycoidea</taxon>
        <taxon>Bombycidae</taxon>
        <taxon>Bombycinae</taxon>
        <taxon>Bombyx</taxon>
    </lineage>
</organism>
<dbReference type="GeneID" id="114249554"/>
<feature type="compositionally biased region" description="Polar residues" evidence="1">
    <location>
        <begin position="272"/>
        <end position="282"/>
    </location>
</feature>
<keyword evidence="3" id="KW-1185">Reference proteome</keyword>
<feature type="region of interest" description="Disordered" evidence="1">
    <location>
        <begin position="269"/>
        <end position="298"/>
    </location>
</feature>
<name>A0A6J2KFG7_BOMMA</name>
<dbReference type="KEGG" id="bman:114249554"/>
<accession>A0A6J2KFG7</accession>
<protein>
    <submittedName>
        <fullName evidence="4">Leucine-rich repeat extensin-like protein 3</fullName>
    </submittedName>
</protein>
<evidence type="ECO:0000313" key="4">
    <source>
        <dbReference type="RefSeq" id="XP_028038974.1"/>
    </source>
</evidence>